<evidence type="ECO:0000256" key="1">
    <source>
        <dbReference type="SAM" id="MobiDB-lite"/>
    </source>
</evidence>
<accession>A0A4R1FS44</accession>
<sequence length="59" mass="6203">MTILDLVGIIGELFPGKKLQNEGSGDSNGQPHLDLDLEAGVIRVSGTATQRPTDDEPDA</sequence>
<dbReference type="STRING" id="1210063.GCA_001612665_00767"/>
<dbReference type="Proteomes" id="UP000294856">
    <property type="component" value="Unassembled WGS sequence"/>
</dbReference>
<comment type="caution">
    <text evidence="2">The sequence shown here is derived from an EMBL/GenBank/DDBJ whole genome shotgun (WGS) entry which is preliminary data.</text>
</comment>
<proteinExistence type="predicted"/>
<keyword evidence="3" id="KW-1185">Reference proteome</keyword>
<feature type="region of interest" description="Disordered" evidence="1">
    <location>
        <begin position="17"/>
        <end position="59"/>
    </location>
</feature>
<reference evidence="2 3" key="1">
    <citation type="submission" date="2019-03" db="EMBL/GenBank/DDBJ databases">
        <title>Genomic Encyclopedia of Type Strains, Phase IV (KMG-IV): sequencing the most valuable type-strain genomes for metagenomic binning, comparative biology and taxonomic classification.</title>
        <authorList>
            <person name="Goeker M."/>
        </authorList>
    </citation>
    <scope>NUCLEOTIDE SEQUENCE [LARGE SCALE GENOMIC DNA]</scope>
    <source>
        <strain evidence="2 3">DSM 44684</strain>
    </source>
</reference>
<name>A0A4R1FS44_9NOCA</name>
<dbReference type="EMBL" id="SMFR01000002">
    <property type="protein sequence ID" value="TCJ97070.1"/>
    <property type="molecule type" value="Genomic_DNA"/>
</dbReference>
<evidence type="ECO:0000313" key="3">
    <source>
        <dbReference type="Proteomes" id="UP000294856"/>
    </source>
</evidence>
<protein>
    <submittedName>
        <fullName evidence="2">Uncharacterized protein</fullName>
    </submittedName>
</protein>
<dbReference type="AlphaFoldDB" id="A0A4R1FS44"/>
<organism evidence="2 3">
    <name type="scientific">Nocardia alba</name>
    <dbReference type="NCBI Taxonomy" id="225051"/>
    <lineage>
        <taxon>Bacteria</taxon>
        <taxon>Bacillati</taxon>
        <taxon>Actinomycetota</taxon>
        <taxon>Actinomycetes</taxon>
        <taxon>Mycobacteriales</taxon>
        <taxon>Nocardiaceae</taxon>
        <taxon>Nocardia</taxon>
    </lineage>
</organism>
<gene>
    <name evidence="2" type="ORF">DFR71_3106</name>
</gene>
<evidence type="ECO:0000313" key="2">
    <source>
        <dbReference type="EMBL" id="TCJ97070.1"/>
    </source>
</evidence>
<dbReference type="OrthoDB" id="3578997at2"/>
<feature type="compositionally biased region" description="Polar residues" evidence="1">
    <location>
        <begin position="21"/>
        <end position="30"/>
    </location>
</feature>